<comment type="pathway">
    <text evidence="2 11">Amino-acid biosynthesis; L-proline biosynthesis; L-glutamate 5-semialdehyde from L-ornithine: step 1/1.</text>
</comment>
<dbReference type="PANTHER" id="PTHR11986">
    <property type="entry name" value="AMINOTRANSFERASE CLASS III"/>
    <property type="match status" value="1"/>
</dbReference>
<dbReference type="GO" id="GO:0042802">
    <property type="term" value="F:identical protein binding"/>
    <property type="evidence" value="ECO:0007669"/>
    <property type="project" value="TreeGrafter"/>
</dbReference>
<dbReference type="HAMAP" id="MF_01689">
    <property type="entry name" value="Ornith_aminotrans_3"/>
    <property type="match status" value="1"/>
</dbReference>
<dbReference type="SUPFAM" id="SSF53383">
    <property type="entry name" value="PLP-dependent transferases"/>
    <property type="match status" value="1"/>
</dbReference>
<evidence type="ECO:0000256" key="11">
    <source>
        <dbReference type="HAMAP-Rule" id="MF_01689"/>
    </source>
</evidence>
<evidence type="ECO:0000313" key="12">
    <source>
        <dbReference type="EMBL" id="KYG33040.1"/>
    </source>
</evidence>
<evidence type="ECO:0000313" key="13">
    <source>
        <dbReference type="Proteomes" id="UP000075806"/>
    </source>
</evidence>
<dbReference type="InterPro" id="IPR005814">
    <property type="entry name" value="Aminotrans_3"/>
</dbReference>
<proteinExistence type="inferred from homology"/>
<dbReference type="CDD" id="cd00610">
    <property type="entry name" value="OAT_like"/>
    <property type="match status" value="1"/>
</dbReference>
<evidence type="ECO:0000256" key="8">
    <source>
        <dbReference type="ARBA" id="ARBA00022679"/>
    </source>
</evidence>
<evidence type="ECO:0000256" key="7">
    <source>
        <dbReference type="ARBA" id="ARBA00022650"/>
    </source>
</evidence>
<dbReference type="InterPro" id="IPR015422">
    <property type="entry name" value="PyrdxlP-dep_Trfase_small"/>
</dbReference>
<comment type="similarity">
    <text evidence="11">Belongs to the class-III pyridoxal-phosphate-dependent aminotransferase family. OAT subfamily.</text>
</comment>
<keyword evidence="9 11" id="KW-0663">Pyridoxal phosphate</keyword>
<dbReference type="PANTHER" id="PTHR11986:SF18">
    <property type="entry name" value="ORNITHINE AMINOTRANSFERASE, MITOCHONDRIAL"/>
    <property type="match status" value="1"/>
</dbReference>
<accession>A0A162EJ89</accession>
<dbReference type="InterPro" id="IPR015424">
    <property type="entry name" value="PyrdxlP-dep_Trfase"/>
</dbReference>
<dbReference type="GO" id="GO:0055129">
    <property type="term" value="P:L-proline biosynthetic process"/>
    <property type="evidence" value="ECO:0007669"/>
    <property type="project" value="UniProtKB-UniRule"/>
</dbReference>
<keyword evidence="7 11" id="KW-0641">Proline biosynthesis</keyword>
<dbReference type="Proteomes" id="UP000075806">
    <property type="component" value="Unassembled WGS sequence"/>
</dbReference>
<reference evidence="12" key="1">
    <citation type="submission" date="2016-02" db="EMBL/GenBank/DDBJ databases">
        <title>Genome sequence of Bacillus trypoxylicola KCTC 13244(T).</title>
        <authorList>
            <person name="Jeong H."/>
            <person name="Park S.-H."/>
            <person name="Choi S.-K."/>
        </authorList>
    </citation>
    <scope>NUCLEOTIDE SEQUENCE [LARGE SCALE GENOMIC DNA]</scope>
    <source>
        <strain evidence="12">KCTC 13244</strain>
    </source>
</reference>
<dbReference type="EMBL" id="LTAO01000010">
    <property type="protein sequence ID" value="KYG33040.1"/>
    <property type="molecule type" value="Genomic_DNA"/>
</dbReference>
<dbReference type="UniPathway" id="UPA00098">
    <property type="reaction ID" value="UER00358"/>
</dbReference>
<dbReference type="NCBIfam" id="TIGR01885">
    <property type="entry name" value="Orn_aminotrans"/>
    <property type="match status" value="1"/>
</dbReference>
<evidence type="ECO:0000256" key="10">
    <source>
        <dbReference type="ARBA" id="ARBA00030587"/>
    </source>
</evidence>
<comment type="cofactor">
    <cofactor evidence="1 11">
        <name>pyridoxal 5'-phosphate</name>
        <dbReference type="ChEBI" id="CHEBI:597326"/>
    </cofactor>
</comment>
<name>A0A162EJ89_9BACI</name>
<comment type="function">
    <text evidence="11">Catalyzes the interconversion of ornithine to glutamate semialdehyde.</text>
</comment>
<dbReference type="RefSeq" id="WP_061948086.1">
    <property type="nucleotide sequence ID" value="NZ_LTAO01000010.1"/>
</dbReference>
<dbReference type="PROSITE" id="PS00600">
    <property type="entry name" value="AA_TRANSFER_CLASS_3"/>
    <property type="match status" value="1"/>
</dbReference>
<comment type="caution">
    <text evidence="12">The sequence shown here is derived from an EMBL/GenBank/DDBJ whole genome shotgun (WGS) entry which is preliminary data.</text>
</comment>
<protein>
    <recommendedName>
        <fullName evidence="3 11">Ornithine aminotransferase</fullName>
        <shortName evidence="11">OAT</shortName>
        <ecNumber evidence="3 11">2.6.1.13</ecNumber>
    </recommendedName>
    <alternativeName>
        <fullName evidence="10 11">Ornithine--oxo-acid aminotransferase</fullName>
    </alternativeName>
</protein>
<dbReference type="Gene3D" id="3.40.640.10">
    <property type="entry name" value="Type I PLP-dependent aspartate aminotransferase-like (Major domain)"/>
    <property type="match status" value="1"/>
</dbReference>
<keyword evidence="13" id="KW-1185">Reference proteome</keyword>
<dbReference type="InterPro" id="IPR010164">
    <property type="entry name" value="Orn_aminotrans"/>
</dbReference>
<dbReference type="GO" id="GO:0005737">
    <property type="term" value="C:cytoplasm"/>
    <property type="evidence" value="ECO:0007669"/>
    <property type="project" value="UniProtKB-SubCell"/>
</dbReference>
<dbReference type="InterPro" id="IPR050103">
    <property type="entry name" value="Class-III_PLP-dep_AT"/>
</dbReference>
<dbReference type="STRING" id="519424.AZF04_17945"/>
<evidence type="ECO:0000256" key="2">
    <source>
        <dbReference type="ARBA" id="ARBA00004998"/>
    </source>
</evidence>
<keyword evidence="5 11" id="KW-0032">Aminotransferase</keyword>
<dbReference type="GO" id="GO:0030170">
    <property type="term" value="F:pyridoxal phosphate binding"/>
    <property type="evidence" value="ECO:0007669"/>
    <property type="project" value="UniProtKB-UniRule"/>
</dbReference>
<evidence type="ECO:0000256" key="6">
    <source>
        <dbReference type="ARBA" id="ARBA00022605"/>
    </source>
</evidence>
<dbReference type="GO" id="GO:0004587">
    <property type="term" value="F:ornithine aminotransferase activity"/>
    <property type="evidence" value="ECO:0007669"/>
    <property type="project" value="UniProtKB-UniRule"/>
</dbReference>
<keyword evidence="6 11" id="KW-0028">Amino-acid biosynthesis</keyword>
<evidence type="ECO:0000256" key="3">
    <source>
        <dbReference type="ARBA" id="ARBA00012924"/>
    </source>
</evidence>
<dbReference type="InterPro" id="IPR034757">
    <property type="entry name" value="Ornith_aminotrans_bact"/>
</dbReference>
<dbReference type="InterPro" id="IPR015421">
    <property type="entry name" value="PyrdxlP-dep_Trfase_major"/>
</dbReference>
<dbReference type="Pfam" id="PF00202">
    <property type="entry name" value="Aminotran_3"/>
    <property type="match status" value="1"/>
</dbReference>
<dbReference type="InterPro" id="IPR049704">
    <property type="entry name" value="Aminotrans_3_PPA_site"/>
</dbReference>
<sequence length="397" mass="43510">MSTLEILQQTEKYGARNYHPLSVVISEAKGVWVKDPEGNQYLDMLSAYSAVNQGHCHPKIIAALKAQAEKVTLTSRAFHNDQLGPFYEKVAHLTKKEMVLPMNTGAEAVETAVKAARRWAYDQKGIALDKAEIIVCEENFHGRTMTAVSLSSNEEYKRGFGPMLPGINTIPFGDFQALKKAITKHTAAFLLEPIQGEAGIIFPPKGFLKQAYQLCQENNVLFIADEIQVGLGRTGKLFACDWEGVIPDMYILGKALGGGVLPISVVAASNDILGVFEPGSHGSTFGGNPLACAVALAALEVIAEEELITKSLELGQYLKDELMKLNSPFIREVRGKGLFIGVELSVPARPYCEQLKKLGLLCKETHENVIRLAPPLVITKDEINWALERLQQVLVPQ</sequence>
<dbReference type="NCBIfam" id="NF003145">
    <property type="entry name" value="PRK04073.1"/>
    <property type="match status" value="1"/>
</dbReference>
<evidence type="ECO:0000256" key="4">
    <source>
        <dbReference type="ARBA" id="ARBA00022490"/>
    </source>
</evidence>
<dbReference type="EC" id="2.6.1.13" evidence="3 11"/>
<feature type="modified residue" description="N6-(pyridoxal phosphate)lysine" evidence="11">
    <location>
        <position position="254"/>
    </location>
</feature>
<comment type="subcellular location">
    <subcellularLocation>
        <location evidence="11">Cytoplasm</location>
    </subcellularLocation>
</comment>
<dbReference type="PIRSF" id="PIRSF000521">
    <property type="entry name" value="Transaminase_4ab_Lys_Orn"/>
    <property type="match status" value="1"/>
</dbReference>
<dbReference type="Gene3D" id="3.90.1150.10">
    <property type="entry name" value="Aspartate Aminotransferase, domain 1"/>
    <property type="match status" value="1"/>
</dbReference>
<evidence type="ECO:0000256" key="1">
    <source>
        <dbReference type="ARBA" id="ARBA00001933"/>
    </source>
</evidence>
<comment type="catalytic activity">
    <reaction evidence="11">
        <text>a 2-oxocarboxylate + L-ornithine = L-glutamate 5-semialdehyde + an L-alpha-amino acid</text>
        <dbReference type="Rhea" id="RHEA:13877"/>
        <dbReference type="ChEBI" id="CHEBI:35179"/>
        <dbReference type="ChEBI" id="CHEBI:46911"/>
        <dbReference type="ChEBI" id="CHEBI:58066"/>
        <dbReference type="ChEBI" id="CHEBI:59869"/>
        <dbReference type="EC" id="2.6.1.13"/>
    </reaction>
</comment>
<dbReference type="AlphaFoldDB" id="A0A162EJ89"/>
<keyword evidence="8 11" id="KW-0808">Transferase</keyword>
<keyword evidence="4 11" id="KW-0963">Cytoplasm</keyword>
<evidence type="ECO:0000256" key="9">
    <source>
        <dbReference type="ARBA" id="ARBA00022898"/>
    </source>
</evidence>
<dbReference type="FunFam" id="3.40.640.10:FF:000011">
    <property type="entry name" value="Ornithine aminotransferase"/>
    <property type="match status" value="1"/>
</dbReference>
<gene>
    <name evidence="11 12" type="primary">rocD</name>
    <name evidence="12" type="ORF">AZF04_17945</name>
</gene>
<evidence type="ECO:0000256" key="5">
    <source>
        <dbReference type="ARBA" id="ARBA00022576"/>
    </source>
</evidence>
<organism evidence="12 13">
    <name type="scientific">Alkalihalobacillus trypoxylicola</name>
    <dbReference type="NCBI Taxonomy" id="519424"/>
    <lineage>
        <taxon>Bacteria</taxon>
        <taxon>Bacillati</taxon>
        <taxon>Bacillota</taxon>
        <taxon>Bacilli</taxon>
        <taxon>Bacillales</taxon>
        <taxon>Bacillaceae</taxon>
        <taxon>Alkalihalobacillus</taxon>
    </lineage>
</organism>
<dbReference type="OrthoDB" id="9807885at2"/>